<accession>A0ABX6N6D1</accession>
<evidence type="ECO:0000256" key="4">
    <source>
        <dbReference type="ARBA" id="ARBA00023163"/>
    </source>
</evidence>
<evidence type="ECO:0000256" key="2">
    <source>
        <dbReference type="ARBA" id="ARBA00023015"/>
    </source>
</evidence>
<dbReference type="InterPro" id="IPR009061">
    <property type="entry name" value="DNA-bd_dom_put_sf"/>
</dbReference>
<dbReference type="Pfam" id="PF13411">
    <property type="entry name" value="MerR_1"/>
    <property type="match status" value="1"/>
</dbReference>
<evidence type="ECO:0000256" key="1">
    <source>
        <dbReference type="ARBA" id="ARBA00022491"/>
    </source>
</evidence>
<keyword evidence="7" id="KW-1185">Reference proteome</keyword>
<evidence type="ECO:0000256" key="3">
    <source>
        <dbReference type="ARBA" id="ARBA00023125"/>
    </source>
</evidence>
<name>A0ABX6N6D1_9BURK</name>
<reference evidence="6 7" key="1">
    <citation type="submission" date="2020-05" db="EMBL/GenBank/DDBJ databases">
        <title>Compete genome of Limnobacter sp. SAORIC-580.</title>
        <authorList>
            <person name="Song J."/>
            <person name="Cho J.-C."/>
        </authorList>
    </citation>
    <scope>NUCLEOTIDE SEQUENCE [LARGE SCALE GENOMIC DNA]</scope>
    <source>
        <strain evidence="6 7">SAORIC-580</strain>
    </source>
</reference>
<protein>
    <submittedName>
        <fullName evidence="6">MerR family transcriptional regulator</fullName>
    </submittedName>
</protein>
<gene>
    <name evidence="6" type="ORF">HKT17_09770</name>
</gene>
<evidence type="ECO:0000313" key="6">
    <source>
        <dbReference type="EMBL" id="QJR29969.1"/>
    </source>
</evidence>
<organism evidence="6 7">
    <name type="scientific">Limnobacter profundi</name>
    <dbReference type="NCBI Taxonomy" id="2732163"/>
    <lineage>
        <taxon>Bacteria</taxon>
        <taxon>Pseudomonadati</taxon>
        <taxon>Pseudomonadota</taxon>
        <taxon>Betaproteobacteria</taxon>
        <taxon>Burkholderiales</taxon>
        <taxon>Burkholderiaceae</taxon>
        <taxon>Limnobacter</taxon>
    </lineage>
</organism>
<dbReference type="Proteomes" id="UP000501130">
    <property type="component" value="Chromosome"/>
</dbReference>
<dbReference type="PANTHER" id="PTHR30204:SF69">
    <property type="entry name" value="MERR-FAMILY TRANSCRIPTIONAL REGULATOR"/>
    <property type="match status" value="1"/>
</dbReference>
<feature type="domain" description="HTH merR-type" evidence="5">
    <location>
        <begin position="1"/>
        <end position="68"/>
    </location>
</feature>
<dbReference type="EMBL" id="CP053084">
    <property type="protein sequence ID" value="QJR29969.1"/>
    <property type="molecule type" value="Genomic_DNA"/>
</dbReference>
<dbReference type="RefSeq" id="WP_171099675.1">
    <property type="nucleotide sequence ID" value="NZ_CP053084.1"/>
</dbReference>
<proteinExistence type="predicted"/>
<sequence length="133" mass="14867">MYIGELSKKSGASRKAIYLYEQMGLIPKPTRKGSYRVYADVAIHQIQTIRCAQTLGFKLKELVEALASNNSAPRSSMALMLEQIELKRSALHSQIETAQAQLLLLNQLEHELLHSPELMNCELTVDSSPKGKL</sequence>
<dbReference type="InterPro" id="IPR000551">
    <property type="entry name" value="MerR-type_HTH_dom"/>
</dbReference>
<keyword evidence="4" id="KW-0804">Transcription</keyword>
<dbReference type="PRINTS" id="PR00040">
    <property type="entry name" value="HTHMERR"/>
</dbReference>
<evidence type="ECO:0000259" key="5">
    <source>
        <dbReference type="PROSITE" id="PS50937"/>
    </source>
</evidence>
<dbReference type="PROSITE" id="PS50937">
    <property type="entry name" value="HTH_MERR_2"/>
    <property type="match status" value="1"/>
</dbReference>
<dbReference type="SMART" id="SM00422">
    <property type="entry name" value="HTH_MERR"/>
    <property type="match status" value="1"/>
</dbReference>
<dbReference type="Gene3D" id="1.10.1660.10">
    <property type="match status" value="1"/>
</dbReference>
<dbReference type="PANTHER" id="PTHR30204">
    <property type="entry name" value="REDOX-CYCLING DRUG-SENSING TRANSCRIPTIONAL ACTIVATOR SOXR"/>
    <property type="match status" value="1"/>
</dbReference>
<keyword evidence="2" id="KW-0805">Transcription regulation</keyword>
<keyword evidence="1" id="KW-0678">Repressor</keyword>
<dbReference type="SUPFAM" id="SSF46955">
    <property type="entry name" value="Putative DNA-binding domain"/>
    <property type="match status" value="1"/>
</dbReference>
<keyword evidence="3" id="KW-0238">DNA-binding</keyword>
<evidence type="ECO:0000313" key="7">
    <source>
        <dbReference type="Proteomes" id="UP000501130"/>
    </source>
</evidence>
<dbReference type="InterPro" id="IPR047057">
    <property type="entry name" value="MerR_fam"/>
</dbReference>